<reference evidence="4" key="1">
    <citation type="journal article" date="2017" name="Appl. Environ. Microbiol.">
        <title>Molecular characterization of an Endozoicomonas-like organism causing infection in king scallop Pecten maximus L.</title>
        <authorList>
            <person name="Cano I."/>
            <person name="van Aerle R."/>
            <person name="Ross S."/>
            <person name="Verner-Jeffreys D.W."/>
            <person name="Paley R.K."/>
            <person name="Rimmer G."/>
            <person name="Ryder D."/>
            <person name="Hooper P."/>
            <person name="Stone D."/>
            <person name="Feist S.W."/>
        </authorList>
    </citation>
    <scope>NUCLEOTIDE SEQUENCE</scope>
</reference>
<dbReference type="InterPro" id="IPR012337">
    <property type="entry name" value="RNaseH-like_sf"/>
</dbReference>
<dbReference type="InterPro" id="IPR008042">
    <property type="entry name" value="Retrotrans_Pao"/>
</dbReference>
<dbReference type="SUPFAM" id="SSF56672">
    <property type="entry name" value="DNA/RNA polymerases"/>
    <property type="match status" value="1"/>
</dbReference>
<dbReference type="PANTHER" id="PTHR47331">
    <property type="entry name" value="PHD-TYPE DOMAIN-CONTAINING PROTEIN"/>
    <property type="match status" value="1"/>
</dbReference>
<dbReference type="PANTHER" id="PTHR47331:SF6">
    <property type="entry name" value="DOUBLECORTIN DOMAIN-CONTAINING PROTEIN"/>
    <property type="match status" value="1"/>
</dbReference>
<accession>A0A2H9T5X9</accession>
<dbReference type="InterPro" id="IPR040676">
    <property type="entry name" value="DUF5641"/>
</dbReference>
<proteinExistence type="predicted"/>
<dbReference type="SUPFAM" id="SSF53098">
    <property type="entry name" value="Ribonuclease H-like"/>
    <property type="match status" value="1"/>
</dbReference>
<organism evidence="4">
    <name type="scientific">invertebrate metagenome</name>
    <dbReference type="NCBI Taxonomy" id="1711999"/>
    <lineage>
        <taxon>unclassified sequences</taxon>
        <taxon>metagenomes</taxon>
        <taxon>organismal metagenomes</taxon>
    </lineage>
</organism>
<dbReference type="InterPro" id="IPR043502">
    <property type="entry name" value="DNA/RNA_pol_sf"/>
</dbReference>
<dbReference type="InterPro" id="IPR001584">
    <property type="entry name" value="Integrase_cat-core"/>
</dbReference>
<evidence type="ECO:0000259" key="3">
    <source>
        <dbReference type="PROSITE" id="PS50994"/>
    </source>
</evidence>
<feature type="region of interest" description="Disordered" evidence="2">
    <location>
        <begin position="512"/>
        <end position="547"/>
    </location>
</feature>
<feature type="region of interest" description="Disordered" evidence="2">
    <location>
        <begin position="1"/>
        <end position="26"/>
    </location>
</feature>
<feature type="domain" description="Integrase catalytic" evidence="3">
    <location>
        <begin position="1683"/>
        <end position="1878"/>
    </location>
</feature>
<keyword evidence="1" id="KW-0175">Coiled coil</keyword>
<name>A0A2H9T5X9_9ZZZZ</name>
<dbReference type="InterPro" id="IPR036397">
    <property type="entry name" value="RNaseH_sf"/>
</dbReference>
<dbReference type="Gene3D" id="3.30.420.10">
    <property type="entry name" value="Ribonuclease H-like superfamily/Ribonuclease H"/>
    <property type="match status" value="1"/>
</dbReference>
<evidence type="ECO:0000256" key="2">
    <source>
        <dbReference type="SAM" id="MobiDB-lite"/>
    </source>
</evidence>
<dbReference type="PROSITE" id="PS50994">
    <property type="entry name" value="INTEGRASE"/>
    <property type="match status" value="1"/>
</dbReference>
<sequence length="2000" mass="227117">MDDHTDNTHQVTELSEATHTSQPRVRTLTPKAKELYEDAVQSHNKFYEDMWIELDSHLRRVKGEGRKLDLDSLIDLERNIRECTGSLDKLQSSFFEYLKRKNTEESLELLDNQSLRWHSHTLVIDQSIKELGTCMERAEKQKSIEPALSSRQSSAGSSSKNSSVISVIARKKAKAEAQKARLQYAEQEAALKKRQARLELESARASAAAKLEKADLEADLDLLTQKKEVAAAEAEAEALEDSEEFNLTHNYDRIKAIPKFDTQQRTRAYVEETVFHDHSAELPVTADPHLHLPMNPNAPVFTTATNTDTGIAMDLTRFLLKKDLLLSRLTNFDDRPESYQTWKSSFKSIMADLNVTPRDEMDLLEKWCGPESKRHVVSLKASNFGFPERGLLRVWERLDERFGAPEMIEASLRQRLASFPKLTPRDTKKLFDLSDLASEIESLKEDSQYKSLLGYFDSSTGVSPIVSKLPHNLQERWTNAAIKFTKTHHVAFPPFSFFSEFLRDLSKVKNNPSFTYDQPNGSKNDKTVQRNPQERKNISVRKTNADSIQNSDRNRKTCFLHNVSSHTLNKCRAFLTMSMEERKKLLRDKKVCFRCCESTSHISRNCDVKQPCSECNSERHCTALHLEHQSNSGSLEYGEEPASLVSKSPVQVNCTQICGNKFKGKSCAKIVLVDAFHQDRPTDRIRLYAMIDDQSNMSLAKSQLFDQLGIKGKQHNYVLSSVSGVSKTTGRDSTKVIVEPVDRSISLDIPILLECDRVPEIRDEIPTPEVAENYAHLRDVAKCIPPIDNTAHILMLIGRDVIRAHHVLDQRIGPSNTPYAQKLPLGWVIIGETCLGRTHIPELVNVCKTNFLADGRPSLFKPCPNEFECIYDANRSLKELDVLGKHVFHRTKEDEKVSMSQEDRRFLGIMKEELVKGDDGKWIAPLPFRDPRPRLTNNRTQAVKRARTLDTSLRKNPVKRQHFVDFMEKIFSSGHAELAPALKDSEECWYLPIFGVYHPRKPEQLRAVFDSSARHNGVSLNDVLMSGPDLANSLLGVLMRFRRESVAIVGDIEQMFYCFQVREDHRNYLRFLWYKDNNPENELVEYRMCVHVFGNSPSPAIATLGLRKSAEGNDDDVSDFVTNDFYVDDGLTSLPTVDEAVDLMKRTQHALHQGGKLRLHKIASNSDEVMNSFPADDLAKGVKDLDLGCEPLPIQCSLGVSWSLETDSFLYQVSTEAKPYTRRGILSTVNGIFDPLGFLAPVVIDGKHFLRSLIHGTKDWDEPLPAEHRIQWELWRDSLEHLQHVRIPRTYAQFSFKLSIDSTVHVFSDASEKAIAAVSYLHTKDGNGKQDIGFILGKAKVAPLHGHTIPRLELCAAVLAVDIAETVSDHLHIPLEKFRFHTDSKVVLGYIYNKTRRFYTYVANRVERIIHVTDADQWSYVQTDRNPADEGTRSVPAQAIQDSMWLNGPTRLTTINDMTSEQVFDLHEPEDDKEVRPQVQSLKTDVKQSPLGSHRFARFSTWRNLIRAIMTLTHVAQSIVSKSECRGWHICSKDRSVAAYHKAEQFVVKEVQKEAYPEELDSLERDQLLPNGSSILSLNAFLDQDGILRVGGRLNQSHVQQNEMNPIIIPGKHHVALLLVRLFHEQVKHQGRNFTEGAVRTAGYWITGCKRLVSTVLHACVKCRKLRGKLEHQLMADIPSDRLQPGPPFTNVGVDTFGPWQIVSRRTRGGSAQAKRWAIMFTCLTTRAIHIEVVEELSSSSFINAFRRFTAVRGHVKQIRSDRGTNFIGAVDDLQINAFKVEEEAVKTFLYDRGTTWLFNPPHASHMGGAWERMIGVSRRVLESMLTTVMDTNLTHEVLVTFLAEVCAIVNARPLVPVSSDPEDPFPISPATLLTQKPDSIIEPFVPLDNSSLHKAQWKRVKVLADTFWKRWRAQYLHTLQPRRKWNDKRKNIAIGDIVLLRDKEVSRNNWPLGYVARVFPSNDGLVRTAEVKITSGQGKPVLYVRPINELILLLGDNKG</sequence>
<dbReference type="CDD" id="cd01644">
    <property type="entry name" value="RT_pepA17"/>
    <property type="match status" value="1"/>
</dbReference>
<dbReference type="EMBL" id="NSIT01000151">
    <property type="protein sequence ID" value="PJE78618.1"/>
    <property type="molecule type" value="Genomic_DNA"/>
</dbReference>
<dbReference type="GO" id="GO:0003676">
    <property type="term" value="F:nucleic acid binding"/>
    <property type="evidence" value="ECO:0007669"/>
    <property type="project" value="InterPro"/>
</dbReference>
<feature type="compositionally biased region" description="Polar residues" evidence="2">
    <location>
        <begin position="8"/>
        <end position="24"/>
    </location>
</feature>
<evidence type="ECO:0000256" key="1">
    <source>
        <dbReference type="SAM" id="Coils"/>
    </source>
</evidence>
<feature type="coiled-coil region" evidence="1">
    <location>
        <begin position="168"/>
        <end position="242"/>
    </location>
</feature>
<evidence type="ECO:0000313" key="4">
    <source>
        <dbReference type="EMBL" id="PJE78618.1"/>
    </source>
</evidence>
<dbReference type="Pfam" id="PF18701">
    <property type="entry name" value="DUF5641"/>
    <property type="match status" value="1"/>
</dbReference>
<dbReference type="Pfam" id="PF05380">
    <property type="entry name" value="Peptidase_A17"/>
    <property type="match status" value="1"/>
</dbReference>
<comment type="caution">
    <text evidence="4">The sequence shown here is derived from an EMBL/GenBank/DDBJ whole genome shotgun (WGS) entry which is preliminary data.</text>
</comment>
<feature type="compositionally biased region" description="Basic and acidic residues" evidence="2">
    <location>
        <begin position="523"/>
        <end position="537"/>
    </location>
</feature>
<feature type="compositionally biased region" description="Polar residues" evidence="2">
    <location>
        <begin position="512"/>
        <end position="522"/>
    </location>
</feature>
<dbReference type="GO" id="GO:0015074">
    <property type="term" value="P:DNA integration"/>
    <property type="evidence" value="ECO:0007669"/>
    <property type="project" value="InterPro"/>
</dbReference>
<gene>
    <name evidence="4" type="ORF">CI610_02440</name>
</gene>
<protein>
    <recommendedName>
        <fullName evidence="3">Integrase catalytic domain-containing protein</fullName>
    </recommendedName>
</protein>